<name>A0A4R9FM72_9LEPT</name>
<reference evidence="2" key="1">
    <citation type="journal article" date="2019" name="PLoS Negl. Trop. Dis.">
        <title>Revisiting the worldwide diversity of Leptospira species in the environment.</title>
        <authorList>
            <person name="Vincent A.T."/>
            <person name="Schiettekatte O."/>
            <person name="Bourhy P."/>
            <person name="Veyrier F.J."/>
            <person name="Picardeau M."/>
        </authorList>
    </citation>
    <scope>NUCLEOTIDE SEQUENCE [LARGE SCALE GENOMIC DNA]</scope>
    <source>
        <strain evidence="2">SSS9</strain>
    </source>
</reference>
<feature type="transmembrane region" description="Helical" evidence="1">
    <location>
        <begin position="215"/>
        <end position="233"/>
    </location>
</feature>
<accession>A0A4R9FM72</accession>
<dbReference type="AlphaFoldDB" id="A0A4R9FM72"/>
<gene>
    <name evidence="2" type="ORF">EHO59_17850</name>
</gene>
<proteinExistence type="predicted"/>
<evidence type="ECO:0000313" key="3">
    <source>
        <dbReference type="Proteomes" id="UP000297453"/>
    </source>
</evidence>
<feature type="transmembrane region" description="Helical" evidence="1">
    <location>
        <begin position="186"/>
        <end position="203"/>
    </location>
</feature>
<keyword evidence="3" id="KW-1185">Reference proteome</keyword>
<keyword evidence="1" id="KW-0472">Membrane</keyword>
<feature type="transmembrane region" description="Helical" evidence="1">
    <location>
        <begin position="15"/>
        <end position="37"/>
    </location>
</feature>
<keyword evidence="1" id="KW-1133">Transmembrane helix</keyword>
<dbReference type="RefSeq" id="WP_135589788.1">
    <property type="nucleotide sequence ID" value="NZ_RQEP01000019.1"/>
</dbReference>
<sequence length="236" mass="27114">MSTYKYDSPIFKKKLLIRTGLVLLVFLIFIGVSVIHLEEEKRQTFLTTYLFLGGVLLLLLVKNYNRQLKVLQGASVEIDGSILKQWNAKGQCMEFEFSELESIEKDSYRGYDRILLITKQGTYIPLLNLENMDAFLNELETKSGKKATIIEGDTRVLTWKTLLSFLPSFGAAIAYGTGFWKVKQDGVFIVFIVNALLFLIAFPKDRMDSGYSARRRYIFILLILLAAFIVRYFDLI</sequence>
<evidence type="ECO:0000313" key="2">
    <source>
        <dbReference type="EMBL" id="TGJ99697.1"/>
    </source>
</evidence>
<dbReference type="EMBL" id="RQEP01000019">
    <property type="protein sequence ID" value="TGJ99697.1"/>
    <property type="molecule type" value="Genomic_DNA"/>
</dbReference>
<organism evidence="2 3">
    <name type="scientific">Leptospira semungkisensis</name>
    <dbReference type="NCBI Taxonomy" id="2484985"/>
    <lineage>
        <taxon>Bacteria</taxon>
        <taxon>Pseudomonadati</taxon>
        <taxon>Spirochaetota</taxon>
        <taxon>Spirochaetia</taxon>
        <taxon>Leptospirales</taxon>
        <taxon>Leptospiraceae</taxon>
        <taxon>Leptospira</taxon>
    </lineage>
</organism>
<comment type="caution">
    <text evidence="2">The sequence shown here is derived from an EMBL/GenBank/DDBJ whole genome shotgun (WGS) entry which is preliminary data.</text>
</comment>
<dbReference type="Proteomes" id="UP000297453">
    <property type="component" value="Unassembled WGS sequence"/>
</dbReference>
<feature type="transmembrane region" description="Helical" evidence="1">
    <location>
        <begin position="43"/>
        <end position="61"/>
    </location>
</feature>
<dbReference type="OrthoDB" id="344943at2"/>
<evidence type="ECO:0000256" key="1">
    <source>
        <dbReference type="SAM" id="Phobius"/>
    </source>
</evidence>
<keyword evidence="1" id="KW-0812">Transmembrane</keyword>
<protein>
    <submittedName>
        <fullName evidence="2">Uncharacterized protein</fullName>
    </submittedName>
</protein>
<feature type="transmembrane region" description="Helical" evidence="1">
    <location>
        <begin position="162"/>
        <end position="180"/>
    </location>
</feature>